<comment type="caution">
    <text evidence="6">The sequence shown here is derived from an EMBL/GenBank/DDBJ whole genome shotgun (WGS) entry which is preliminary data.</text>
</comment>
<dbReference type="Gene3D" id="3.30.379.10">
    <property type="entry name" value="Chitobiase/beta-hexosaminidase domain 2-like"/>
    <property type="match status" value="1"/>
</dbReference>
<dbReference type="InterPro" id="IPR051822">
    <property type="entry name" value="Glycosyl_Hydrolase_84"/>
</dbReference>
<evidence type="ECO:0000256" key="4">
    <source>
        <dbReference type="SAM" id="SignalP"/>
    </source>
</evidence>
<feature type="chain" id="PRO_5046867221" evidence="4">
    <location>
        <begin position="27"/>
        <end position="652"/>
    </location>
</feature>
<dbReference type="Gene3D" id="1.20.58.460">
    <property type="entry name" value="Hyaluronidase post-catalytic domain-like"/>
    <property type="match status" value="1"/>
</dbReference>
<name>A0ABU8Q642_9SPHN</name>
<dbReference type="Gene3D" id="3.20.20.80">
    <property type="entry name" value="Glycosidases"/>
    <property type="match status" value="1"/>
</dbReference>
<dbReference type="PROSITE" id="PS52009">
    <property type="entry name" value="GH84"/>
    <property type="match status" value="1"/>
</dbReference>
<evidence type="ECO:0000313" key="7">
    <source>
        <dbReference type="Proteomes" id="UP001380365"/>
    </source>
</evidence>
<feature type="active site" description="Proton donor" evidence="3">
    <location>
        <position position="292"/>
    </location>
</feature>
<dbReference type="InterPro" id="IPR017853">
    <property type="entry name" value="GH"/>
</dbReference>
<dbReference type="InterPro" id="IPR029018">
    <property type="entry name" value="Hex-like_dom2"/>
</dbReference>
<dbReference type="PANTHER" id="PTHR13170">
    <property type="entry name" value="O-GLCNACASE"/>
    <property type="match status" value="1"/>
</dbReference>
<keyword evidence="2 3" id="KW-0326">Glycosidase</keyword>
<protein>
    <submittedName>
        <fullName evidence="6">Beta-N-acetylglucosaminidase domain-containing protein</fullName>
    </submittedName>
</protein>
<comment type="similarity">
    <text evidence="3">Belongs to the glycosyl hydrolase 84 family.</text>
</comment>
<evidence type="ECO:0000259" key="5">
    <source>
        <dbReference type="PROSITE" id="PS52009"/>
    </source>
</evidence>
<dbReference type="PANTHER" id="PTHR13170:SF16">
    <property type="entry name" value="PROTEIN O-GLCNACASE"/>
    <property type="match status" value="1"/>
</dbReference>
<dbReference type="EMBL" id="JBBGZA010000001">
    <property type="protein sequence ID" value="MEJ5094854.1"/>
    <property type="molecule type" value="Genomic_DNA"/>
</dbReference>
<proteinExistence type="inferred from homology"/>
<keyword evidence="1 3" id="KW-0378">Hydrolase</keyword>
<gene>
    <name evidence="6" type="ORF">WH159_09930</name>
</gene>
<organism evidence="6 7">
    <name type="scientific">Sphingomonas molluscorum</name>
    <dbReference type="NCBI Taxonomy" id="418184"/>
    <lineage>
        <taxon>Bacteria</taxon>
        <taxon>Pseudomonadati</taxon>
        <taxon>Pseudomonadota</taxon>
        <taxon>Alphaproteobacteria</taxon>
        <taxon>Sphingomonadales</taxon>
        <taxon>Sphingomonadaceae</taxon>
        <taxon>Sphingomonas</taxon>
    </lineage>
</organism>
<sequence length="652" mass="69187">MPQTRLPRSIFLATAAAALLPAAASAAPQGTLPAVFPQPVSMRLTGAALELGKEATIVGADTADAETLTLVRSALAAAGVEKVGTARALPAKSGGTVVVIGTARSAPVRTAISRLGGTLPDQREGYALLSDAHGDGTLVVLAGQDAGGLYYAAQTLRQLTARGTMPAVSIADRPAMAIRGTIEGFYGAPWSMEDRARHLDFLGSVKANTYVYSPKDDPFARDKWRDAYPQATLDALKTLIDQARRHHVRFTYAISPGPSICYSRPSDVQALQRKFEVFRSMGVRSFYIAFDDIEYTKWNCDEDRAALGEPGQRAAGLAQANLSNTIYRWLKTKDGDQAELMIVPTEYFNTTESPYKAALREVDPAVFVQWTGTDVVPPAISIGDAKAATKAFGRKTLLWDNYPVNDYGESTGRLLMAPYARREAGLSGELSGILANPMNQEAPSRVAVFGSAAFAWNDRGYDADRAWKAAARMLASGDAATTEALMVFFDAQHLAPTFGSQPWQPSAPRLKATLDEVTDAITSGNAPAREAALERLKTTADALATASDTIRAGVADQGFVAQSQPWLDALQLWGRSLQATTSGLSAANQGSPRAGGFFAQARALAAQAEKLQTIPGTTRPQGAIKVADGVLDRFVAEAPSLIYVPGSAAAGD</sequence>
<dbReference type="SUPFAM" id="SSF51445">
    <property type="entry name" value="(Trans)glycosidases"/>
    <property type="match status" value="1"/>
</dbReference>
<dbReference type="Pfam" id="PF07555">
    <property type="entry name" value="NAGidase"/>
    <property type="match status" value="1"/>
</dbReference>
<evidence type="ECO:0000313" key="6">
    <source>
        <dbReference type="EMBL" id="MEJ5094854.1"/>
    </source>
</evidence>
<dbReference type="InterPro" id="IPR011496">
    <property type="entry name" value="O-GlcNAcase_cat"/>
</dbReference>
<dbReference type="Pfam" id="PF02838">
    <property type="entry name" value="Glyco_hydro_20b"/>
    <property type="match status" value="1"/>
</dbReference>
<keyword evidence="4" id="KW-0732">Signal</keyword>
<dbReference type="SUPFAM" id="SSF140657">
    <property type="entry name" value="Hyaluronidase post-catalytic domain-like"/>
    <property type="match status" value="1"/>
</dbReference>
<dbReference type="SUPFAM" id="SSF55545">
    <property type="entry name" value="beta-N-acetylhexosaminidase-like domain"/>
    <property type="match status" value="1"/>
</dbReference>
<evidence type="ECO:0000256" key="3">
    <source>
        <dbReference type="PROSITE-ProRule" id="PRU01353"/>
    </source>
</evidence>
<evidence type="ECO:0000256" key="1">
    <source>
        <dbReference type="ARBA" id="ARBA00022801"/>
    </source>
</evidence>
<feature type="signal peptide" evidence="4">
    <location>
        <begin position="1"/>
        <end position="26"/>
    </location>
</feature>
<accession>A0ABU8Q642</accession>
<dbReference type="RefSeq" id="WP_132883730.1">
    <property type="nucleotide sequence ID" value="NZ_JBBGZA010000001.1"/>
</dbReference>
<keyword evidence="7" id="KW-1185">Reference proteome</keyword>
<evidence type="ECO:0000256" key="2">
    <source>
        <dbReference type="ARBA" id="ARBA00023295"/>
    </source>
</evidence>
<feature type="domain" description="GH84" evidence="5">
    <location>
        <begin position="177"/>
        <end position="459"/>
    </location>
</feature>
<reference evidence="6 7" key="1">
    <citation type="submission" date="2023-12" db="EMBL/GenBank/DDBJ databases">
        <title>Gut-associated functions are favored during microbiome assembly across C. elegans life.</title>
        <authorList>
            <person name="Zimmermann J."/>
        </authorList>
    </citation>
    <scope>NUCLEOTIDE SEQUENCE [LARGE SCALE GENOMIC DNA]</scope>
    <source>
        <strain evidence="6 7">JUb134</strain>
    </source>
</reference>
<dbReference type="InterPro" id="IPR015882">
    <property type="entry name" value="HEX_bac_N"/>
</dbReference>
<dbReference type="Proteomes" id="UP001380365">
    <property type="component" value="Unassembled WGS sequence"/>
</dbReference>